<reference evidence="1" key="1">
    <citation type="submission" date="2022-07" db="EMBL/GenBank/DDBJ databases">
        <title>Genome Sequence of Lecanicillium saksenae.</title>
        <authorList>
            <person name="Buettner E."/>
        </authorList>
    </citation>
    <scope>NUCLEOTIDE SEQUENCE</scope>
    <source>
        <strain evidence="1">VT-O1</strain>
    </source>
</reference>
<evidence type="ECO:0000313" key="1">
    <source>
        <dbReference type="EMBL" id="KAJ3472551.1"/>
    </source>
</evidence>
<dbReference type="Proteomes" id="UP001148737">
    <property type="component" value="Unassembled WGS sequence"/>
</dbReference>
<organism evidence="1 2">
    <name type="scientific">Lecanicillium saksenae</name>
    <dbReference type="NCBI Taxonomy" id="468837"/>
    <lineage>
        <taxon>Eukaryota</taxon>
        <taxon>Fungi</taxon>
        <taxon>Dikarya</taxon>
        <taxon>Ascomycota</taxon>
        <taxon>Pezizomycotina</taxon>
        <taxon>Sordariomycetes</taxon>
        <taxon>Hypocreomycetidae</taxon>
        <taxon>Hypocreales</taxon>
        <taxon>Cordycipitaceae</taxon>
        <taxon>Lecanicillium</taxon>
    </lineage>
</organism>
<proteinExistence type="predicted"/>
<evidence type="ECO:0000313" key="2">
    <source>
        <dbReference type="Proteomes" id="UP001148737"/>
    </source>
</evidence>
<sequence>MTDRKSLDAANGKDKSKPKPTAVATSKDAKDQNGSAQKTSPKKRRKVNHACVYCRRSHMTCDLERPCTRCIKRNIGHLCHDQPRESDTKKPKTGSKPGSVDESEAGSSTSTAMGPPPFNGRQRSDSGFGNVLGQGNGLGMVPNLDMQPGALNATGNMNQCALPP</sequence>
<gene>
    <name evidence="1" type="ORF">NLG97_g10899</name>
</gene>
<protein>
    <submittedName>
        <fullName evidence="1">Uncharacterized protein</fullName>
    </submittedName>
</protein>
<name>A0ACC1QC36_9HYPO</name>
<keyword evidence="2" id="KW-1185">Reference proteome</keyword>
<comment type="caution">
    <text evidence="1">The sequence shown here is derived from an EMBL/GenBank/DDBJ whole genome shotgun (WGS) entry which is preliminary data.</text>
</comment>
<accession>A0ACC1QC36</accession>
<dbReference type="EMBL" id="JANAKD010003033">
    <property type="protein sequence ID" value="KAJ3472551.1"/>
    <property type="molecule type" value="Genomic_DNA"/>
</dbReference>